<reference evidence="2" key="1">
    <citation type="submission" date="2016-06" db="EMBL/GenBank/DDBJ databases">
        <title>Parallel loss of symbiosis genes in relatives of nitrogen-fixing non-legume Parasponia.</title>
        <authorList>
            <person name="Van Velzen R."/>
            <person name="Holmer R."/>
            <person name="Bu F."/>
            <person name="Rutten L."/>
            <person name="Van Zeijl A."/>
            <person name="Liu W."/>
            <person name="Santuari L."/>
            <person name="Cao Q."/>
            <person name="Sharma T."/>
            <person name="Shen D."/>
            <person name="Roswanjaya Y."/>
            <person name="Wardhani T."/>
            <person name="Kalhor M.S."/>
            <person name="Jansen J."/>
            <person name="Van den Hoogen J."/>
            <person name="Gungor B."/>
            <person name="Hartog M."/>
            <person name="Hontelez J."/>
            <person name="Verver J."/>
            <person name="Yang W.-C."/>
            <person name="Schijlen E."/>
            <person name="Repin R."/>
            <person name="Schilthuizen M."/>
            <person name="Schranz E."/>
            <person name="Heidstra R."/>
            <person name="Miyata K."/>
            <person name="Fedorova E."/>
            <person name="Kohlen W."/>
            <person name="Bisseling T."/>
            <person name="Smit S."/>
            <person name="Geurts R."/>
        </authorList>
    </citation>
    <scope>NUCLEOTIDE SEQUENCE [LARGE SCALE GENOMIC DNA]</scope>
    <source>
        <strain evidence="2">cv. RG33-2</strain>
    </source>
</reference>
<proteinExistence type="predicted"/>
<dbReference type="OrthoDB" id="10316604at2759"/>
<organism evidence="1 2">
    <name type="scientific">Trema orientale</name>
    <name type="common">Charcoal tree</name>
    <name type="synonym">Celtis orientalis</name>
    <dbReference type="NCBI Taxonomy" id="63057"/>
    <lineage>
        <taxon>Eukaryota</taxon>
        <taxon>Viridiplantae</taxon>
        <taxon>Streptophyta</taxon>
        <taxon>Embryophyta</taxon>
        <taxon>Tracheophyta</taxon>
        <taxon>Spermatophyta</taxon>
        <taxon>Magnoliopsida</taxon>
        <taxon>eudicotyledons</taxon>
        <taxon>Gunneridae</taxon>
        <taxon>Pentapetalae</taxon>
        <taxon>rosids</taxon>
        <taxon>fabids</taxon>
        <taxon>Rosales</taxon>
        <taxon>Cannabaceae</taxon>
        <taxon>Trema</taxon>
    </lineage>
</organism>
<dbReference type="EMBL" id="JXTC01000022">
    <property type="protein sequence ID" value="PON98752.1"/>
    <property type="molecule type" value="Genomic_DNA"/>
</dbReference>
<dbReference type="AlphaFoldDB" id="A0A2P5FLS5"/>
<comment type="caution">
    <text evidence="1">The sequence shown here is derived from an EMBL/GenBank/DDBJ whole genome shotgun (WGS) entry which is preliminary data.</text>
</comment>
<name>A0A2P5FLS5_TREOI</name>
<protein>
    <submittedName>
        <fullName evidence="1">Uncharacterized protein</fullName>
    </submittedName>
</protein>
<dbReference type="Proteomes" id="UP000237000">
    <property type="component" value="Unassembled WGS sequence"/>
</dbReference>
<evidence type="ECO:0000313" key="1">
    <source>
        <dbReference type="EMBL" id="PON98752.1"/>
    </source>
</evidence>
<accession>A0A2P5FLS5</accession>
<dbReference type="InParanoid" id="A0A2P5FLS5"/>
<gene>
    <name evidence="1" type="ORF">TorRG33x02_053670</name>
</gene>
<sequence length="99" mass="11250">MPAIFINSINNALHHESLILIMINNMALTMIRRVISDSIHLDETLGVGVYPGEFLHQSSEFRSACLHLHGARYVHHFDSLSPVPLQLFLGFHRTSLYII</sequence>
<keyword evidence="2" id="KW-1185">Reference proteome</keyword>
<evidence type="ECO:0000313" key="2">
    <source>
        <dbReference type="Proteomes" id="UP000237000"/>
    </source>
</evidence>